<dbReference type="AlphaFoldDB" id="A0A0K9GSQ1"/>
<name>A0A0K9GSQ1_9BACI</name>
<evidence type="ECO:0008006" key="3">
    <source>
        <dbReference type="Google" id="ProtNLM"/>
    </source>
</evidence>
<organism evidence="1 2">
    <name type="scientific">Peribacillus loiseleuriae</name>
    <dbReference type="NCBI Taxonomy" id="1679170"/>
    <lineage>
        <taxon>Bacteria</taxon>
        <taxon>Bacillati</taxon>
        <taxon>Bacillota</taxon>
        <taxon>Bacilli</taxon>
        <taxon>Bacillales</taxon>
        <taxon>Bacillaceae</taxon>
        <taxon>Peribacillus</taxon>
    </lineage>
</organism>
<dbReference type="EMBL" id="LFZW01000001">
    <property type="protein sequence ID" value="KMY49641.1"/>
    <property type="molecule type" value="Genomic_DNA"/>
</dbReference>
<dbReference type="RefSeq" id="WP_049680983.1">
    <property type="nucleotide sequence ID" value="NZ_LFZW01000001.1"/>
</dbReference>
<dbReference type="STRING" id="1679170.AC625_08900"/>
<accession>A0A0K9GSQ1</accession>
<dbReference type="OrthoDB" id="7956186at2"/>
<evidence type="ECO:0000313" key="2">
    <source>
        <dbReference type="Proteomes" id="UP000037146"/>
    </source>
</evidence>
<gene>
    <name evidence="1" type="ORF">AC625_08900</name>
</gene>
<evidence type="ECO:0000313" key="1">
    <source>
        <dbReference type="EMBL" id="KMY49641.1"/>
    </source>
</evidence>
<keyword evidence="2" id="KW-1185">Reference proteome</keyword>
<reference evidence="2" key="1">
    <citation type="submission" date="2015-07" db="EMBL/GenBank/DDBJ databases">
        <title>Genome sequencing project for genomic taxonomy and phylogenomics of Bacillus-like bacteria.</title>
        <authorList>
            <person name="Liu B."/>
            <person name="Wang J."/>
            <person name="Zhu Y."/>
            <person name="Liu G."/>
            <person name="Chen Q."/>
            <person name="Chen Z."/>
            <person name="Lan J."/>
            <person name="Che J."/>
            <person name="Ge C."/>
            <person name="Shi H."/>
            <person name="Pan Z."/>
            <person name="Liu X."/>
        </authorList>
    </citation>
    <scope>NUCLEOTIDE SEQUENCE [LARGE SCALE GENOMIC DNA]</scope>
    <source>
        <strain evidence="2">FJAT-27997</strain>
    </source>
</reference>
<dbReference type="Proteomes" id="UP000037146">
    <property type="component" value="Unassembled WGS sequence"/>
</dbReference>
<sequence length="75" mass="8986">MDFKQQANESYYMAIEYLKQCEEGDEFHINDFIRWTIKIRFIGYQVAVVIAERLKLEGYITGFSYNDRLILKVPL</sequence>
<dbReference type="PATRIC" id="fig|1679170.3.peg.1939"/>
<protein>
    <recommendedName>
        <fullName evidence="3">FtsK gamma domain-containing protein</fullName>
    </recommendedName>
</protein>
<comment type="caution">
    <text evidence="1">The sequence shown here is derived from an EMBL/GenBank/DDBJ whole genome shotgun (WGS) entry which is preliminary data.</text>
</comment>
<proteinExistence type="predicted"/>